<gene>
    <name evidence="1" type="ORF">HX830_20040</name>
</gene>
<dbReference type="EMBL" id="JACAQA010000017">
    <property type="protein sequence ID" value="NWB87171.1"/>
    <property type="molecule type" value="Genomic_DNA"/>
</dbReference>
<keyword evidence="1" id="KW-0808">Transferase</keyword>
<sequence>MSRVPKFNSLKYEVFRFQARRLAYQMFASDPECIAAGIDTRQARFEPIDHCAIAATEHWGARATLYPWEEVRKWKRTDLKGFDLALWFGPELCGLCYATPRKSRICIKIILLEGRGDKTHPLKGLVASLSLSAVDFYARMLKCKEIEAQDPAKGAIALYKELGFDFGDDGRLVISVAGH</sequence>
<protein>
    <submittedName>
        <fullName evidence="1">N-acetyltransferase</fullName>
    </submittedName>
</protein>
<comment type="caution">
    <text evidence="1">The sequence shown here is derived from an EMBL/GenBank/DDBJ whole genome shotgun (WGS) entry which is preliminary data.</text>
</comment>
<evidence type="ECO:0000313" key="1">
    <source>
        <dbReference type="EMBL" id="NWB87171.1"/>
    </source>
</evidence>
<accession>A0A7Y7WTT8</accession>
<name>A0A7Y7WTT8_9PSED</name>
<evidence type="ECO:0000313" key="2">
    <source>
        <dbReference type="Proteomes" id="UP000522864"/>
    </source>
</evidence>
<dbReference type="GO" id="GO:0016740">
    <property type="term" value="F:transferase activity"/>
    <property type="evidence" value="ECO:0007669"/>
    <property type="project" value="UniProtKB-KW"/>
</dbReference>
<dbReference type="Proteomes" id="UP000522864">
    <property type="component" value="Unassembled WGS sequence"/>
</dbReference>
<dbReference type="RefSeq" id="WP_177102128.1">
    <property type="nucleotide sequence ID" value="NZ_JACAQA010000017.1"/>
</dbReference>
<proteinExistence type="predicted"/>
<dbReference type="AlphaFoldDB" id="A0A7Y7WTT8"/>
<reference evidence="1 2" key="1">
    <citation type="submission" date="2020-04" db="EMBL/GenBank/DDBJ databases">
        <title>Molecular characterization of pseudomonads from Agaricus bisporus reveal novel blotch 2 pathogens in Western Europe.</title>
        <authorList>
            <person name="Taparia T."/>
            <person name="Krijger M."/>
            <person name="Haynes E."/>
            <person name="Elpinstone J.G."/>
            <person name="Noble R."/>
            <person name="Van Der Wolf J."/>
        </authorList>
    </citation>
    <scope>NUCLEOTIDE SEQUENCE [LARGE SCALE GENOMIC DNA]</scope>
    <source>
        <strain evidence="1 2">G9001</strain>
    </source>
</reference>
<organism evidence="1 2">
    <name type="scientific">Pseudomonas gingeri</name>
    <dbReference type="NCBI Taxonomy" id="117681"/>
    <lineage>
        <taxon>Bacteria</taxon>
        <taxon>Pseudomonadati</taxon>
        <taxon>Pseudomonadota</taxon>
        <taxon>Gammaproteobacteria</taxon>
        <taxon>Pseudomonadales</taxon>
        <taxon>Pseudomonadaceae</taxon>
        <taxon>Pseudomonas</taxon>
    </lineage>
</organism>